<keyword evidence="2" id="KW-0472">Membrane</keyword>
<accession>F0IJW4</accession>
<dbReference type="InterPro" id="IPR003675">
    <property type="entry name" value="Rce1/LyrA-like_dom"/>
</dbReference>
<dbReference type="Pfam" id="PF02517">
    <property type="entry name" value="Rce1-like"/>
    <property type="match status" value="1"/>
</dbReference>
<protein>
    <submittedName>
        <fullName evidence="4">CAAX amino protease</fullName>
    </submittedName>
</protein>
<dbReference type="PANTHER" id="PTHR35797">
    <property type="entry name" value="PROTEASE-RELATED"/>
    <property type="match status" value="1"/>
</dbReference>
<evidence type="ECO:0000313" key="4">
    <source>
        <dbReference type="EMBL" id="EGD37385.1"/>
    </source>
</evidence>
<keyword evidence="4" id="KW-0645">Protease</keyword>
<evidence type="ECO:0000256" key="2">
    <source>
        <dbReference type="SAM" id="Phobius"/>
    </source>
</evidence>
<reference evidence="4 5" key="1">
    <citation type="submission" date="2011-02" db="EMBL/GenBank/DDBJ databases">
        <authorList>
            <person name="Muzny D."/>
            <person name="Qin X."/>
            <person name="Deng J."/>
            <person name="Jiang H."/>
            <person name="Liu Y."/>
            <person name="Qu J."/>
            <person name="Song X.-Z."/>
            <person name="Zhang L."/>
            <person name="Thornton R."/>
            <person name="Coyle M."/>
            <person name="Francisco L."/>
            <person name="Jackson L."/>
            <person name="Javaid M."/>
            <person name="Korchina V."/>
            <person name="Kovar C."/>
            <person name="Mata R."/>
            <person name="Mathew T."/>
            <person name="Ngo R."/>
            <person name="Nguyen L."/>
            <person name="Nguyen N."/>
            <person name="Okwuonu G."/>
            <person name="Ongeri F."/>
            <person name="Pham C."/>
            <person name="Simmons D."/>
            <person name="Wilczek-Boney K."/>
            <person name="Hale W."/>
            <person name="Jakkamsetti A."/>
            <person name="Pham P."/>
            <person name="Ruth R."/>
            <person name="San Lucas F."/>
            <person name="Warren J."/>
            <person name="Zhang J."/>
            <person name="Zhao Z."/>
            <person name="Zhou C."/>
            <person name="Zhu D."/>
            <person name="Lee S."/>
            <person name="Bess C."/>
            <person name="Blankenburg K."/>
            <person name="Forbes L."/>
            <person name="Fu Q."/>
            <person name="Gubbala S."/>
            <person name="Hirani K."/>
            <person name="Jayaseelan J.C."/>
            <person name="Lara F."/>
            <person name="Munidasa M."/>
            <person name="Palculict T."/>
            <person name="Patil S."/>
            <person name="Pu L.-L."/>
            <person name="Saada N."/>
            <person name="Tang L."/>
            <person name="Weissenberger G."/>
            <person name="Zhu Y."/>
            <person name="Hemphill L."/>
            <person name="Shang Y."/>
            <person name="Youmans B."/>
            <person name="Ayvaz T."/>
            <person name="Ross M."/>
            <person name="Santibanez J."/>
            <person name="Aqrawi P."/>
            <person name="Gross S."/>
            <person name="Joshi V."/>
            <person name="Fowler G."/>
            <person name="Nazareth L."/>
            <person name="Reid J."/>
            <person name="Worley K."/>
            <person name="Petrosino J."/>
            <person name="Highlander S."/>
            <person name="Gibbs R."/>
        </authorList>
    </citation>
    <scope>NUCLEOTIDE SEQUENCE [LARGE SCALE GENOMIC DNA]</scope>
    <source>
        <strain evidence="4 5">SK150</strain>
    </source>
</reference>
<dbReference type="HOGENOM" id="CLU_084131_1_0_9"/>
<keyword evidence="2" id="KW-0812">Transmembrane</keyword>
<feature type="transmembrane region" description="Helical" evidence="2">
    <location>
        <begin position="94"/>
        <end position="116"/>
    </location>
</feature>
<evidence type="ECO:0000256" key="1">
    <source>
        <dbReference type="ARBA" id="ARBA00009067"/>
    </source>
</evidence>
<keyword evidence="4" id="KW-0378">Hydrolase</keyword>
<dbReference type="GO" id="GO:0080120">
    <property type="term" value="P:CAAX-box protein maturation"/>
    <property type="evidence" value="ECO:0007669"/>
    <property type="project" value="UniProtKB-ARBA"/>
</dbReference>
<dbReference type="Proteomes" id="UP000003530">
    <property type="component" value="Unassembled WGS sequence"/>
</dbReference>
<comment type="similarity">
    <text evidence="1">Belongs to the UPF0177 family.</text>
</comment>
<feature type="transmembrane region" description="Helical" evidence="2">
    <location>
        <begin position="200"/>
        <end position="221"/>
    </location>
</feature>
<dbReference type="RefSeq" id="WP_002908666.1">
    <property type="nucleotide sequence ID" value="NZ_GL872442.1"/>
</dbReference>
<dbReference type="InterPro" id="IPR042150">
    <property type="entry name" value="MmRce1-like"/>
</dbReference>
<evidence type="ECO:0000259" key="3">
    <source>
        <dbReference type="Pfam" id="PF02517"/>
    </source>
</evidence>
<feature type="transmembrane region" description="Helical" evidence="2">
    <location>
        <begin position="17"/>
        <end position="34"/>
    </location>
</feature>
<dbReference type="AlphaFoldDB" id="F0IJW4"/>
<organism evidence="4 5">
    <name type="scientific">Streptococcus sanguinis SK150</name>
    <dbReference type="NCBI Taxonomy" id="888811"/>
    <lineage>
        <taxon>Bacteria</taxon>
        <taxon>Bacillati</taxon>
        <taxon>Bacillota</taxon>
        <taxon>Bacilli</taxon>
        <taxon>Lactobacillales</taxon>
        <taxon>Streptococcaceae</taxon>
        <taxon>Streptococcus</taxon>
    </lineage>
</organism>
<feature type="domain" description="CAAX prenyl protease 2/Lysostaphin resistance protein A-like" evidence="3">
    <location>
        <begin position="137"/>
        <end position="241"/>
    </location>
</feature>
<dbReference type="GO" id="GO:0006508">
    <property type="term" value="P:proteolysis"/>
    <property type="evidence" value="ECO:0007669"/>
    <property type="project" value="UniProtKB-KW"/>
</dbReference>
<dbReference type="PANTHER" id="PTHR35797:SF1">
    <property type="entry name" value="PROTEASE"/>
    <property type="match status" value="1"/>
</dbReference>
<comment type="caution">
    <text evidence="4">The sequence shown here is derived from an EMBL/GenBank/DDBJ whole genome shotgun (WGS) entry which is preliminary data.</text>
</comment>
<dbReference type="EMBL" id="AEXY01000004">
    <property type="protein sequence ID" value="EGD37385.1"/>
    <property type="molecule type" value="Genomic_DNA"/>
</dbReference>
<feature type="transmembrane region" description="Helical" evidence="2">
    <location>
        <begin position="128"/>
        <end position="148"/>
    </location>
</feature>
<proteinExistence type="inferred from homology"/>
<sequence length="249" mass="28607">MTKADCYETVTTIKHNVIIFAILSTLCGWIGYVVDKVTGQALYDNIGTEIGSGSLGMLIWLVTPLICTIFLRSFGGDSWKEAGFSINFKDNKKLYLISFLVYPLVTIIVIFLGLMTQGIRVTDVKVEFTAYLGILLTQVGTQFIKNIFEESVWRAYLTNQLIKLKLSDLKLYLLVGFIWWIWHLPYIMKFLSEREIQNTLPVGRFAFFLIGMITVACWTVMYTEIFRLTKSVWPLVIMHNIIRKGELTK</sequence>
<feature type="transmembrane region" description="Helical" evidence="2">
    <location>
        <begin position="169"/>
        <end position="188"/>
    </location>
</feature>
<evidence type="ECO:0000313" key="5">
    <source>
        <dbReference type="Proteomes" id="UP000003530"/>
    </source>
</evidence>
<dbReference type="PATRIC" id="fig|888811.3.peg.412"/>
<gene>
    <name evidence="4" type="ORF">HMPREF9383_0416</name>
</gene>
<feature type="transmembrane region" description="Helical" evidence="2">
    <location>
        <begin position="54"/>
        <end position="74"/>
    </location>
</feature>
<name>F0IJW4_STRSA</name>
<keyword evidence="2" id="KW-1133">Transmembrane helix</keyword>
<dbReference type="GO" id="GO:0004175">
    <property type="term" value="F:endopeptidase activity"/>
    <property type="evidence" value="ECO:0007669"/>
    <property type="project" value="UniProtKB-ARBA"/>
</dbReference>